<organism evidence="3 4">
    <name type="scientific">Mucuna pruriens</name>
    <name type="common">Velvet bean</name>
    <name type="synonym">Dolichos pruriens</name>
    <dbReference type="NCBI Taxonomy" id="157652"/>
    <lineage>
        <taxon>Eukaryota</taxon>
        <taxon>Viridiplantae</taxon>
        <taxon>Streptophyta</taxon>
        <taxon>Embryophyta</taxon>
        <taxon>Tracheophyta</taxon>
        <taxon>Spermatophyta</taxon>
        <taxon>Magnoliopsida</taxon>
        <taxon>eudicotyledons</taxon>
        <taxon>Gunneridae</taxon>
        <taxon>Pentapetalae</taxon>
        <taxon>rosids</taxon>
        <taxon>fabids</taxon>
        <taxon>Fabales</taxon>
        <taxon>Fabaceae</taxon>
        <taxon>Papilionoideae</taxon>
        <taxon>50 kb inversion clade</taxon>
        <taxon>NPAAA clade</taxon>
        <taxon>indigoferoid/millettioid clade</taxon>
        <taxon>Phaseoleae</taxon>
        <taxon>Mucuna</taxon>
    </lineage>
</organism>
<dbReference type="InterPro" id="IPR057059">
    <property type="entry name" value="LTI65/LTI78_PGEED"/>
</dbReference>
<dbReference type="PANTHER" id="PTHR33836:SF7">
    <property type="entry name" value="LOW-TEMPERATURE-INDUCED PROTEIN"/>
    <property type="match status" value="1"/>
</dbReference>
<feature type="compositionally biased region" description="Polar residues" evidence="1">
    <location>
        <begin position="174"/>
        <end position="185"/>
    </location>
</feature>
<dbReference type="EMBL" id="QJKJ01003230">
    <property type="protein sequence ID" value="RDX99416.1"/>
    <property type="molecule type" value="Genomic_DNA"/>
</dbReference>
<feature type="compositionally biased region" description="Low complexity" evidence="1">
    <location>
        <begin position="186"/>
        <end position="221"/>
    </location>
</feature>
<proteinExistence type="predicted"/>
<dbReference type="PANTHER" id="PTHR33836">
    <property type="entry name" value="LOW-TEMPERATURE-INDUCED 65 KDA PROTEIN-RELATED"/>
    <property type="match status" value="1"/>
</dbReference>
<feature type="compositionally biased region" description="Basic residues" evidence="1">
    <location>
        <begin position="83"/>
        <end position="95"/>
    </location>
</feature>
<dbReference type="GO" id="GO:0009737">
    <property type="term" value="P:response to abscisic acid"/>
    <property type="evidence" value="ECO:0007669"/>
    <property type="project" value="InterPro"/>
</dbReference>
<feature type="compositionally biased region" description="Low complexity" evidence="1">
    <location>
        <begin position="300"/>
        <end position="316"/>
    </location>
</feature>
<comment type="caution">
    <text evidence="3">The sequence shown here is derived from an EMBL/GenBank/DDBJ whole genome shotgun (WGS) entry which is preliminary data.</text>
</comment>
<feature type="region of interest" description="Disordered" evidence="1">
    <location>
        <begin position="401"/>
        <end position="477"/>
    </location>
</feature>
<feature type="compositionally biased region" description="Polar residues" evidence="1">
    <location>
        <begin position="222"/>
        <end position="231"/>
    </location>
</feature>
<feature type="compositionally biased region" description="Polar residues" evidence="1">
    <location>
        <begin position="414"/>
        <end position="440"/>
    </location>
</feature>
<feature type="compositionally biased region" description="Polar residues" evidence="1">
    <location>
        <begin position="447"/>
        <end position="460"/>
    </location>
</feature>
<feature type="region of interest" description="Disordered" evidence="1">
    <location>
        <begin position="138"/>
        <end position="231"/>
    </location>
</feature>
<reference evidence="3" key="1">
    <citation type="submission" date="2018-05" db="EMBL/GenBank/DDBJ databases">
        <title>Draft genome of Mucuna pruriens seed.</title>
        <authorList>
            <person name="Nnadi N.E."/>
            <person name="Vos R."/>
            <person name="Hasami M.H."/>
            <person name="Devisetty U.K."/>
            <person name="Aguiy J.C."/>
        </authorList>
    </citation>
    <scope>NUCLEOTIDE SEQUENCE [LARGE SCALE GENOMIC DNA]</scope>
    <source>
        <strain evidence="3">JCA_2017</strain>
    </source>
</reference>
<evidence type="ECO:0000313" key="4">
    <source>
        <dbReference type="Proteomes" id="UP000257109"/>
    </source>
</evidence>
<feature type="region of interest" description="Disordered" evidence="1">
    <location>
        <begin position="260"/>
        <end position="334"/>
    </location>
</feature>
<feature type="non-terminal residue" evidence="3">
    <location>
        <position position="1"/>
    </location>
</feature>
<feature type="region of interest" description="Disordered" evidence="1">
    <location>
        <begin position="1"/>
        <end position="110"/>
    </location>
</feature>
<evidence type="ECO:0000313" key="3">
    <source>
        <dbReference type="EMBL" id="RDX99416.1"/>
    </source>
</evidence>
<dbReference type="Pfam" id="PF23399">
    <property type="entry name" value="LTI65_PGEED"/>
    <property type="match status" value="1"/>
</dbReference>
<protein>
    <recommendedName>
        <fullName evidence="2">LTI65/LTI78 PGEED repeat domain-containing protein</fullName>
    </recommendedName>
</protein>
<dbReference type="Proteomes" id="UP000257109">
    <property type="component" value="Unassembled WGS sequence"/>
</dbReference>
<dbReference type="InterPro" id="IPR037491">
    <property type="entry name" value="LTI78/LTI65"/>
</dbReference>
<dbReference type="AlphaFoldDB" id="A0A371H9L4"/>
<feature type="compositionally biased region" description="Polar residues" evidence="1">
    <location>
        <begin position="274"/>
        <end position="292"/>
    </location>
</feature>
<dbReference type="STRING" id="157652.A0A371H9L4"/>
<feature type="compositionally biased region" description="Low complexity" evidence="1">
    <location>
        <begin position="38"/>
        <end position="55"/>
    </location>
</feature>
<feature type="domain" description="LTI65/LTI78 PGEED repeat" evidence="2">
    <location>
        <begin position="339"/>
        <end position="369"/>
    </location>
</feature>
<sequence length="477" mass="51644">MAQLERPQRQVDTPKTPPTIHTMEQLLRAGEASKSKHSPTYSPSSSSNSSSPSSPFFQRLRHHDPEEDHGQTQKKSVLTKVKEKAKKLRHSLSKRKHEDGNATSPTSAIGDGVEEDAEYVGAPMFEWEKVNAVSKATNLRQNSRGNPVTPDREKHVISSSDKHVVEQDQEKSLNRSLSKRTITIQPATTTSPNATTTITTNINTNTNTNTNTNSNTNTNTNLSGPNPNKTMSETVARKLAPVQVERPDASHSITSKIQGLTVSKPTEHMHDHSSSSAVTPKTTRNNTFSYASPRNPPLKAPSLPSSSTPRAMSAPVTPTPASAPPLGRKSTNPTAQIWDKGVSVKEYLMNKLEPGEDERALSQVISEAMSPRRTPGDAGVMEKVREAVTSLLRTEEPAKYADTTTTDATNTTTRMSPMSSRASTQISASTNASRASSQMPASAKASRASSQLPVSTNAQQDYAVAQEENHGRILQAN</sequence>
<gene>
    <name evidence="3" type="ORF">CR513_17520</name>
</gene>
<feature type="compositionally biased region" description="Basic and acidic residues" evidence="1">
    <location>
        <begin position="150"/>
        <end position="173"/>
    </location>
</feature>
<evidence type="ECO:0000259" key="2">
    <source>
        <dbReference type="Pfam" id="PF23399"/>
    </source>
</evidence>
<feature type="compositionally biased region" description="Low complexity" evidence="1">
    <location>
        <begin position="401"/>
        <end position="413"/>
    </location>
</feature>
<accession>A0A371H9L4</accession>
<evidence type="ECO:0000256" key="1">
    <source>
        <dbReference type="SAM" id="MobiDB-lite"/>
    </source>
</evidence>
<dbReference type="OrthoDB" id="670168at2759"/>
<keyword evidence="4" id="KW-1185">Reference proteome</keyword>
<name>A0A371H9L4_MUCPR</name>